<reference evidence="1" key="1">
    <citation type="submission" date="2009-11" db="EMBL/GenBank/DDBJ databases">
        <authorList>
            <consortium name="US DOE Joint Genome Institute (JGI-PGF)"/>
            <person name="Ottilar R."/>
            <person name="Schmutz J."/>
            <person name="Salamov A."/>
            <person name="Cheng J.F."/>
            <person name="Lucas S."/>
            <person name="Pitluck S."/>
            <person name="Gundlach H."/>
            <person name="Guo Y."/>
            <person name="Haberer G."/>
            <person name="Nasrallah J."/>
            <person name="Mayer K.F.X."/>
            <person name="van de Peer Y."/>
            <person name="Weigel D."/>
            <person name="Grigoriev I.V."/>
        </authorList>
    </citation>
    <scope>NUCLEOTIDE SEQUENCE</scope>
    <source>
        <strain evidence="1">Nigerian</strain>
    </source>
</reference>
<dbReference type="EMBL" id="KV460733">
    <property type="protein sequence ID" value="OCA15763.1"/>
    <property type="molecule type" value="Genomic_DNA"/>
</dbReference>
<sequence length="73" mass="8334">MGGNYWEFWYFRGGGGFTSFACAFLHTEYMRYKSFCAWIQRAARSLIGNARGPADVTLYFSPFVKTIAAADRE</sequence>
<name>A0A1B8XYQ5_XENTR</name>
<organism evidence="1">
    <name type="scientific">Xenopus tropicalis</name>
    <name type="common">Western clawed frog</name>
    <name type="synonym">Silurana tropicalis</name>
    <dbReference type="NCBI Taxonomy" id="8364"/>
    <lineage>
        <taxon>Eukaryota</taxon>
        <taxon>Metazoa</taxon>
        <taxon>Chordata</taxon>
        <taxon>Craniata</taxon>
        <taxon>Vertebrata</taxon>
        <taxon>Euteleostomi</taxon>
        <taxon>Amphibia</taxon>
        <taxon>Batrachia</taxon>
        <taxon>Anura</taxon>
        <taxon>Pipoidea</taxon>
        <taxon>Pipidae</taxon>
        <taxon>Xenopodinae</taxon>
        <taxon>Xenopus</taxon>
        <taxon>Silurana</taxon>
    </lineage>
</organism>
<protein>
    <submittedName>
        <fullName evidence="1">Uncharacterized protein</fullName>
    </submittedName>
</protein>
<reference evidence="1" key="3">
    <citation type="submission" date="2016-05" db="EMBL/GenBank/DDBJ databases">
        <title>WGS assembly of Xenopus tropicalis.</title>
        <authorList>
            <person name="Sessions A."/>
            <person name="Jenkins J."/>
            <person name="Mitros T."/>
            <person name="Lyons J.T."/>
            <person name="Dichmann D.S."/>
            <person name="Robert J."/>
            <person name="Harland R.M."/>
            <person name="Rokhsar D.S."/>
        </authorList>
    </citation>
    <scope>NUCLEOTIDE SEQUENCE</scope>
    <source>
        <strain evidence="1">Nigerian</strain>
    </source>
</reference>
<gene>
    <name evidence="1" type="ORF">XENTR_v90029215mg</name>
</gene>
<dbReference type="AlphaFoldDB" id="A0A1B8XYQ5"/>
<proteinExistence type="predicted"/>
<accession>A0A1B8XYQ5</accession>
<evidence type="ECO:0000313" key="1">
    <source>
        <dbReference type="EMBL" id="OCA15763.1"/>
    </source>
</evidence>
<reference evidence="1" key="2">
    <citation type="journal article" date="2010" name="Science">
        <title>The genome of the Western clawed frog Xenopus tropicalis.</title>
        <authorList>
            <person name="Hellsten U."/>
            <person name="Harland R.M."/>
            <person name="Gilchrist M.J."/>
            <person name="Hendrix D."/>
            <person name="Jurka J."/>
            <person name="Kapitonov V."/>
            <person name="Ovcharenko I."/>
            <person name="Putnam N.H."/>
            <person name="Shu S."/>
            <person name="Taher L."/>
            <person name="Blitz I.L."/>
            <person name="Blumberg B."/>
            <person name="Dichmann D.S."/>
            <person name="Dubchak I."/>
            <person name="Amaya E."/>
            <person name="Detter J.C."/>
            <person name="Fletcher R."/>
            <person name="Gerhard D.S."/>
            <person name="Goodstein D."/>
            <person name="Graves T."/>
            <person name="Grigoriev I.V."/>
            <person name="Grimwood J."/>
            <person name="Kawashima T."/>
            <person name="Lindquist E."/>
            <person name="Lucas S.M."/>
            <person name="Mead P.E."/>
            <person name="Mitros T."/>
            <person name="Ogino H."/>
            <person name="Ohta Y."/>
            <person name="Poliakov A.V."/>
            <person name="Pollet N."/>
            <person name="Robert J."/>
            <person name="Salamov A."/>
            <person name="Sater A.K."/>
            <person name="Schmutz J."/>
            <person name="Terry A."/>
            <person name="Vize P.D."/>
            <person name="Warren W.C."/>
            <person name="Wells D."/>
            <person name="Wills A."/>
            <person name="Wilson R.K."/>
            <person name="Zimmerman L.B."/>
            <person name="Zorn A.M."/>
            <person name="Grainger R."/>
            <person name="Grammer T."/>
            <person name="Khokha M.K."/>
            <person name="Richardson P.M."/>
            <person name="Rokhsar D.S."/>
        </authorList>
    </citation>
    <scope>NUCLEOTIDE SEQUENCE [LARGE SCALE GENOMIC DNA]</scope>
    <source>
        <strain evidence="1">Nigerian</strain>
    </source>
</reference>